<dbReference type="SUPFAM" id="SSF48452">
    <property type="entry name" value="TPR-like"/>
    <property type="match status" value="1"/>
</dbReference>
<dbReference type="InterPro" id="IPR011990">
    <property type="entry name" value="TPR-like_helical_dom_sf"/>
</dbReference>
<evidence type="ECO:0000256" key="3">
    <source>
        <dbReference type="PROSITE-ProRule" id="PRU00339"/>
    </source>
</evidence>
<sequence length="321" mass="36414">MGQSKSKSKSFQWQFINQSDQDIINSKCYYGTVKNHTARVPNLEGLRISSNGTTVREEASLQLFLGCSFYMTLSFSNGTTDEFRISLPSKETVDFSYLEGSHCVTCHRSSTSKVSIKIENNQDEQDDEKAKGLNKEGEIAMQQKQYEAALKIFEEALNLAKQDLTVDDIEKNKGRTCNQFGKECLERAWDLERDITEDMEELEDMFVKAKYLFQEAQTLGALSHHQDFEVINLKIAGNRLFKEANELEKVASRTCGSGESEETAALNMYKEALIKYEVAAEKFEQGVKIDSKFNNSLKIANDHVQDVKKILEDINKVESGQ</sequence>
<gene>
    <name evidence="4" type="ORF">Zmor_017901</name>
</gene>
<dbReference type="Gene3D" id="1.25.40.10">
    <property type="entry name" value="Tetratricopeptide repeat domain"/>
    <property type="match status" value="1"/>
</dbReference>
<keyword evidence="5" id="KW-1185">Reference proteome</keyword>
<dbReference type="Pfam" id="PF07719">
    <property type="entry name" value="TPR_2"/>
    <property type="match status" value="1"/>
</dbReference>
<comment type="caution">
    <text evidence="4">The sequence shown here is derived from an EMBL/GenBank/DDBJ whole genome shotgun (WGS) entry which is preliminary data.</text>
</comment>
<protein>
    <submittedName>
        <fullName evidence="4">Uncharacterized protein</fullName>
    </submittedName>
</protein>
<reference evidence="4" key="1">
    <citation type="journal article" date="2023" name="G3 (Bethesda)">
        <title>Whole genome assemblies of Zophobas morio and Tenebrio molitor.</title>
        <authorList>
            <person name="Kaur S."/>
            <person name="Stinson S.A."/>
            <person name="diCenzo G.C."/>
        </authorList>
    </citation>
    <scope>NUCLEOTIDE SEQUENCE</scope>
    <source>
        <strain evidence="4">QUZm001</strain>
    </source>
</reference>
<name>A0AA38IDD7_9CUCU</name>
<dbReference type="SMART" id="SM00028">
    <property type="entry name" value="TPR"/>
    <property type="match status" value="1"/>
</dbReference>
<keyword evidence="1" id="KW-0677">Repeat</keyword>
<feature type="repeat" description="TPR" evidence="3">
    <location>
        <begin position="130"/>
        <end position="163"/>
    </location>
</feature>
<evidence type="ECO:0000256" key="1">
    <source>
        <dbReference type="ARBA" id="ARBA00022737"/>
    </source>
</evidence>
<dbReference type="PROSITE" id="PS50005">
    <property type="entry name" value="TPR"/>
    <property type="match status" value="1"/>
</dbReference>
<organism evidence="4 5">
    <name type="scientific">Zophobas morio</name>
    <dbReference type="NCBI Taxonomy" id="2755281"/>
    <lineage>
        <taxon>Eukaryota</taxon>
        <taxon>Metazoa</taxon>
        <taxon>Ecdysozoa</taxon>
        <taxon>Arthropoda</taxon>
        <taxon>Hexapoda</taxon>
        <taxon>Insecta</taxon>
        <taxon>Pterygota</taxon>
        <taxon>Neoptera</taxon>
        <taxon>Endopterygota</taxon>
        <taxon>Coleoptera</taxon>
        <taxon>Polyphaga</taxon>
        <taxon>Cucujiformia</taxon>
        <taxon>Tenebrionidae</taxon>
        <taxon>Zophobas</taxon>
    </lineage>
</organism>
<dbReference type="Proteomes" id="UP001168821">
    <property type="component" value="Unassembled WGS sequence"/>
</dbReference>
<dbReference type="InterPro" id="IPR013105">
    <property type="entry name" value="TPR_2"/>
</dbReference>
<dbReference type="InterPro" id="IPR019734">
    <property type="entry name" value="TPR_rpt"/>
</dbReference>
<keyword evidence="2 3" id="KW-0802">TPR repeat</keyword>
<evidence type="ECO:0000313" key="5">
    <source>
        <dbReference type="Proteomes" id="UP001168821"/>
    </source>
</evidence>
<dbReference type="EMBL" id="JALNTZ010000005">
    <property type="protein sequence ID" value="KAJ3651897.1"/>
    <property type="molecule type" value="Genomic_DNA"/>
</dbReference>
<evidence type="ECO:0000256" key="2">
    <source>
        <dbReference type="ARBA" id="ARBA00022803"/>
    </source>
</evidence>
<evidence type="ECO:0000313" key="4">
    <source>
        <dbReference type="EMBL" id="KAJ3651897.1"/>
    </source>
</evidence>
<accession>A0AA38IDD7</accession>
<proteinExistence type="predicted"/>
<dbReference type="AlphaFoldDB" id="A0AA38IDD7"/>